<dbReference type="RefSeq" id="WP_008457851.1">
    <property type="nucleotide sequence ID" value="NZ_AOIJ01000063.1"/>
</dbReference>
<feature type="region of interest" description="Disordered" evidence="1">
    <location>
        <begin position="14"/>
        <end position="34"/>
    </location>
</feature>
<evidence type="ECO:0000256" key="1">
    <source>
        <dbReference type="SAM" id="MobiDB-lite"/>
    </source>
</evidence>
<name>L9YW26_9EURY</name>
<comment type="caution">
    <text evidence="2">The sequence shown here is derived from an EMBL/GenBank/DDBJ whole genome shotgun (WGS) entry which is preliminary data.</text>
</comment>
<reference evidence="2 3" key="1">
    <citation type="journal article" date="2014" name="PLoS Genet.">
        <title>Phylogenetically driven sequencing of extremely halophilic archaea reveals strategies for static and dynamic osmo-response.</title>
        <authorList>
            <person name="Becker E.A."/>
            <person name="Seitzer P.M."/>
            <person name="Tritt A."/>
            <person name="Larsen D."/>
            <person name="Krusor M."/>
            <person name="Yao A.I."/>
            <person name="Wu D."/>
            <person name="Madern D."/>
            <person name="Eisen J.A."/>
            <person name="Darling A.E."/>
            <person name="Facciotti M.T."/>
        </authorList>
    </citation>
    <scope>NUCLEOTIDE SEQUENCE [LARGE SCALE GENOMIC DNA]</scope>
    <source>
        <strain evidence="2 3">JCM 14663</strain>
    </source>
</reference>
<dbReference type="Proteomes" id="UP000011592">
    <property type="component" value="Unassembled WGS sequence"/>
</dbReference>
<gene>
    <name evidence="2" type="ORF">C486_16595</name>
</gene>
<evidence type="ECO:0000313" key="2">
    <source>
        <dbReference type="EMBL" id="ELY77088.1"/>
    </source>
</evidence>
<dbReference type="EMBL" id="AOIJ01000063">
    <property type="protein sequence ID" value="ELY77088.1"/>
    <property type="molecule type" value="Genomic_DNA"/>
</dbReference>
<organism evidence="2 3">
    <name type="scientific">Natrinema gari JCM 14663</name>
    <dbReference type="NCBI Taxonomy" id="1230459"/>
    <lineage>
        <taxon>Archaea</taxon>
        <taxon>Methanobacteriati</taxon>
        <taxon>Methanobacteriota</taxon>
        <taxon>Stenosarchaea group</taxon>
        <taxon>Halobacteria</taxon>
        <taxon>Halobacteriales</taxon>
        <taxon>Natrialbaceae</taxon>
        <taxon>Natrinema</taxon>
    </lineage>
</organism>
<dbReference type="PATRIC" id="fig|1230459.4.peg.3311"/>
<dbReference type="AlphaFoldDB" id="L9YW26"/>
<proteinExistence type="predicted"/>
<feature type="compositionally biased region" description="Basic and acidic residues" evidence="1">
    <location>
        <begin position="14"/>
        <end position="30"/>
    </location>
</feature>
<keyword evidence="3" id="KW-1185">Reference proteome</keyword>
<sequence>MLGLYDEAFRVGETIEHERRRPPSKSDGRNGRVLTTTTRLPLTGSESVVDTGIGRVVHPLTREQAAADGDGAGS</sequence>
<evidence type="ECO:0000313" key="3">
    <source>
        <dbReference type="Proteomes" id="UP000011592"/>
    </source>
</evidence>
<protein>
    <submittedName>
        <fullName evidence="2">Uncharacterized protein</fullName>
    </submittedName>
</protein>
<accession>L9YW26</accession>